<evidence type="ECO:0000256" key="15">
    <source>
        <dbReference type="PROSITE-ProRule" id="PRU01032"/>
    </source>
</evidence>
<feature type="binding site" evidence="15">
    <location>
        <position position="529"/>
    </location>
    <ligand>
        <name>Ca(2+)</name>
        <dbReference type="ChEBI" id="CHEBI:29108"/>
    </ligand>
</feature>
<dbReference type="GO" id="GO:0004252">
    <property type="term" value="F:serine-type endopeptidase activity"/>
    <property type="evidence" value="ECO:0007669"/>
    <property type="project" value="UniProtKB-UniRule"/>
</dbReference>
<keyword evidence="6 15" id="KW-0645">Protease</keyword>
<dbReference type="SUPFAM" id="SSF54897">
    <property type="entry name" value="Protease propeptides/inhibitors"/>
    <property type="match status" value="1"/>
</dbReference>
<dbReference type="CDD" id="cd04056">
    <property type="entry name" value="Peptidases_S53"/>
    <property type="match status" value="1"/>
</dbReference>
<feature type="binding site" evidence="15">
    <location>
        <position position="550"/>
    </location>
    <ligand>
        <name>Ca(2+)</name>
        <dbReference type="ChEBI" id="CHEBI:29108"/>
    </ligand>
</feature>
<protein>
    <recommendedName>
        <fullName evidence="4">tripeptidyl-peptidase II</fullName>
        <ecNumber evidence="4">3.4.14.10</ecNumber>
    </recommendedName>
</protein>
<dbReference type="SMART" id="SM00944">
    <property type="entry name" value="Pro-kuma_activ"/>
    <property type="match status" value="1"/>
</dbReference>
<keyword evidence="9 15" id="KW-0378">Hydrolase</keyword>
<comment type="subcellular location">
    <subcellularLocation>
        <location evidence="3">Secreted</location>
        <location evidence="3">Extracellular space</location>
    </subcellularLocation>
</comment>
<dbReference type="EC" id="3.4.14.10" evidence="4"/>
<evidence type="ECO:0000256" key="8">
    <source>
        <dbReference type="ARBA" id="ARBA00022729"/>
    </source>
</evidence>
<evidence type="ECO:0000256" key="2">
    <source>
        <dbReference type="ARBA" id="ARBA00002451"/>
    </source>
</evidence>
<dbReference type="InterPro" id="IPR030400">
    <property type="entry name" value="Sedolisin_dom"/>
</dbReference>
<dbReference type="GO" id="GO:0046872">
    <property type="term" value="F:metal ion binding"/>
    <property type="evidence" value="ECO:0007669"/>
    <property type="project" value="UniProtKB-UniRule"/>
</dbReference>
<dbReference type="OrthoDB" id="409122at2759"/>
<evidence type="ECO:0000259" key="17">
    <source>
        <dbReference type="PROSITE" id="PS51695"/>
    </source>
</evidence>
<feature type="binding site" evidence="15">
    <location>
        <position position="552"/>
    </location>
    <ligand>
        <name>Ca(2+)</name>
        <dbReference type="ChEBI" id="CHEBI:29108"/>
    </ligand>
</feature>
<evidence type="ECO:0000256" key="9">
    <source>
        <dbReference type="ARBA" id="ARBA00022801"/>
    </source>
</evidence>
<name>S8G2W6_FOMSC</name>
<evidence type="ECO:0000256" key="6">
    <source>
        <dbReference type="ARBA" id="ARBA00022670"/>
    </source>
</evidence>
<keyword evidence="10 15" id="KW-0720">Serine protease</keyword>
<reference evidence="18 19" key="1">
    <citation type="journal article" date="2012" name="Science">
        <title>The Paleozoic origin of enzymatic lignin decomposition reconstructed from 31 fungal genomes.</title>
        <authorList>
            <person name="Floudas D."/>
            <person name="Binder M."/>
            <person name="Riley R."/>
            <person name="Barry K."/>
            <person name="Blanchette R.A."/>
            <person name="Henrissat B."/>
            <person name="Martinez A.T."/>
            <person name="Otillar R."/>
            <person name="Spatafora J.W."/>
            <person name="Yadav J.S."/>
            <person name="Aerts A."/>
            <person name="Benoit I."/>
            <person name="Boyd A."/>
            <person name="Carlson A."/>
            <person name="Copeland A."/>
            <person name="Coutinho P.M."/>
            <person name="de Vries R.P."/>
            <person name="Ferreira P."/>
            <person name="Findley K."/>
            <person name="Foster B."/>
            <person name="Gaskell J."/>
            <person name="Glotzer D."/>
            <person name="Gorecki P."/>
            <person name="Heitman J."/>
            <person name="Hesse C."/>
            <person name="Hori C."/>
            <person name="Igarashi K."/>
            <person name="Jurgens J.A."/>
            <person name="Kallen N."/>
            <person name="Kersten P."/>
            <person name="Kohler A."/>
            <person name="Kuees U."/>
            <person name="Kumar T.K.A."/>
            <person name="Kuo A."/>
            <person name="LaButti K."/>
            <person name="Larrondo L.F."/>
            <person name="Lindquist E."/>
            <person name="Ling A."/>
            <person name="Lombard V."/>
            <person name="Lucas S."/>
            <person name="Lundell T."/>
            <person name="Martin R."/>
            <person name="McLaughlin D.J."/>
            <person name="Morgenstern I."/>
            <person name="Morin E."/>
            <person name="Murat C."/>
            <person name="Nagy L.G."/>
            <person name="Nolan M."/>
            <person name="Ohm R.A."/>
            <person name="Patyshakuliyeva A."/>
            <person name="Rokas A."/>
            <person name="Ruiz-Duenas F.J."/>
            <person name="Sabat G."/>
            <person name="Salamov A."/>
            <person name="Samejima M."/>
            <person name="Schmutz J."/>
            <person name="Slot J.C."/>
            <person name="St John F."/>
            <person name="Stenlid J."/>
            <person name="Sun H."/>
            <person name="Sun S."/>
            <person name="Syed K."/>
            <person name="Tsang A."/>
            <person name="Wiebenga A."/>
            <person name="Young D."/>
            <person name="Pisabarro A."/>
            <person name="Eastwood D.C."/>
            <person name="Martin F."/>
            <person name="Cullen D."/>
            <person name="Grigoriev I.V."/>
            <person name="Hibbett D.S."/>
        </authorList>
    </citation>
    <scope>NUCLEOTIDE SEQUENCE</scope>
    <source>
        <strain evidence="19">FP-58527</strain>
    </source>
</reference>
<evidence type="ECO:0000256" key="12">
    <source>
        <dbReference type="ARBA" id="ARBA00023026"/>
    </source>
</evidence>
<dbReference type="PANTHER" id="PTHR14218">
    <property type="entry name" value="PROTEASE S8 TRIPEPTIDYL PEPTIDASE I CLN2"/>
    <property type="match status" value="1"/>
</dbReference>
<keyword evidence="5" id="KW-0964">Secreted</keyword>
<dbReference type="SUPFAM" id="SSF52743">
    <property type="entry name" value="Subtilisin-like"/>
    <property type="match status" value="1"/>
</dbReference>
<comment type="function">
    <text evidence="2">Secreted tripeptidyl-peptidase which degrades proteins at acidic pHs and is involved in virulence.</text>
</comment>
<keyword evidence="11 15" id="KW-0106">Calcium</keyword>
<evidence type="ECO:0000256" key="4">
    <source>
        <dbReference type="ARBA" id="ARBA00012462"/>
    </source>
</evidence>
<feature type="active site" description="Charge relay system" evidence="15">
    <location>
        <position position="288"/>
    </location>
</feature>
<dbReference type="AlphaFoldDB" id="S8G2W6"/>
<evidence type="ECO:0000256" key="1">
    <source>
        <dbReference type="ARBA" id="ARBA00001910"/>
    </source>
</evidence>
<feature type="active site" description="Charge relay system" evidence="15">
    <location>
        <position position="284"/>
    </location>
</feature>
<dbReference type="PROSITE" id="PS51695">
    <property type="entry name" value="SEDOLISIN"/>
    <property type="match status" value="1"/>
</dbReference>
<keyword evidence="19" id="KW-1185">Reference proteome</keyword>
<feature type="signal peptide" evidence="16">
    <location>
        <begin position="1"/>
        <end position="19"/>
    </location>
</feature>
<feature type="binding site" evidence="15">
    <location>
        <position position="530"/>
    </location>
    <ligand>
        <name>Ca(2+)</name>
        <dbReference type="ChEBI" id="CHEBI:29108"/>
    </ligand>
</feature>
<keyword evidence="7 15" id="KW-0479">Metal-binding</keyword>
<evidence type="ECO:0000256" key="3">
    <source>
        <dbReference type="ARBA" id="ARBA00004239"/>
    </source>
</evidence>
<dbReference type="InterPro" id="IPR015366">
    <property type="entry name" value="S53_propep"/>
</dbReference>
<feature type="domain" description="Peptidase S53" evidence="17">
    <location>
        <begin position="208"/>
        <end position="571"/>
    </location>
</feature>
<dbReference type="HOGENOM" id="CLU_013783_3_1_1"/>
<comment type="catalytic activity">
    <reaction evidence="1">
        <text>Release of an N-terminal tripeptide from a polypeptide.</text>
        <dbReference type="EC" id="3.4.14.10"/>
    </reaction>
</comment>
<dbReference type="EMBL" id="KE504126">
    <property type="protein sequence ID" value="EPT04635.1"/>
    <property type="molecule type" value="Genomic_DNA"/>
</dbReference>
<evidence type="ECO:0000256" key="16">
    <source>
        <dbReference type="SAM" id="SignalP"/>
    </source>
</evidence>
<gene>
    <name evidence="18" type="ORF">FOMPIDRAFT_1113467</name>
</gene>
<dbReference type="Proteomes" id="UP000015241">
    <property type="component" value="Unassembled WGS sequence"/>
</dbReference>
<evidence type="ECO:0000256" key="14">
    <source>
        <dbReference type="ARBA" id="ARBA00023180"/>
    </source>
</evidence>
<keyword evidence="14" id="KW-0325">Glycoprotein</keyword>
<dbReference type="GO" id="GO:0005576">
    <property type="term" value="C:extracellular region"/>
    <property type="evidence" value="ECO:0007669"/>
    <property type="project" value="UniProtKB-SubCell"/>
</dbReference>
<keyword evidence="13" id="KW-0865">Zymogen</keyword>
<evidence type="ECO:0000256" key="7">
    <source>
        <dbReference type="ARBA" id="ARBA00022723"/>
    </source>
</evidence>
<keyword evidence="12" id="KW-0843">Virulence</keyword>
<dbReference type="STRING" id="743788.S8G2W6"/>
<dbReference type="FunFam" id="3.40.50.200:FF:000015">
    <property type="entry name" value="Tripeptidyl peptidase A"/>
    <property type="match status" value="1"/>
</dbReference>
<dbReference type="Gene3D" id="3.40.50.200">
    <property type="entry name" value="Peptidase S8/S53 domain"/>
    <property type="match status" value="1"/>
</dbReference>
<dbReference type="eggNOG" id="ENOG502QR6D">
    <property type="taxonomic scope" value="Eukaryota"/>
</dbReference>
<organism evidence="18 19">
    <name type="scientific">Fomitopsis schrenkii</name>
    <name type="common">Brown rot fungus</name>
    <dbReference type="NCBI Taxonomy" id="2126942"/>
    <lineage>
        <taxon>Eukaryota</taxon>
        <taxon>Fungi</taxon>
        <taxon>Dikarya</taxon>
        <taxon>Basidiomycota</taxon>
        <taxon>Agaricomycotina</taxon>
        <taxon>Agaricomycetes</taxon>
        <taxon>Polyporales</taxon>
        <taxon>Fomitopsis</taxon>
    </lineage>
</organism>
<dbReference type="InParanoid" id="S8G2W6"/>
<dbReference type="CDD" id="cd11377">
    <property type="entry name" value="Pro-peptidase_S53"/>
    <property type="match status" value="1"/>
</dbReference>
<dbReference type="GO" id="GO:0006508">
    <property type="term" value="P:proteolysis"/>
    <property type="evidence" value="ECO:0007669"/>
    <property type="project" value="UniProtKB-KW"/>
</dbReference>
<dbReference type="InterPro" id="IPR036852">
    <property type="entry name" value="Peptidase_S8/S53_dom_sf"/>
</dbReference>
<evidence type="ECO:0000256" key="13">
    <source>
        <dbReference type="ARBA" id="ARBA00023145"/>
    </source>
</evidence>
<dbReference type="PANTHER" id="PTHR14218:SF15">
    <property type="entry name" value="TRIPEPTIDYL-PEPTIDASE 1"/>
    <property type="match status" value="1"/>
</dbReference>
<evidence type="ECO:0000256" key="5">
    <source>
        <dbReference type="ARBA" id="ARBA00022525"/>
    </source>
</evidence>
<evidence type="ECO:0000313" key="18">
    <source>
        <dbReference type="EMBL" id="EPT04635.1"/>
    </source>
</evidence>
<dbReference type="InterPro" id="IPR050819">
    <property type="entry name" value="Tripeptidyl-peptidase_I"/>
</dbReference>
<dbReference type="Pfam" id="PF09286">
    <property type="entry name" value="Pro-kuma_activ"/>
    <property type="match status" value="1"/>
</dbReference>
<sequence length="571" mass="60282">MFSSQLILVGLLLPSLTWGTPVRRNMQVQESRESAPGGYTLTGPADPDTVLTLRLALTQGDSEGLIDALYDLSTPSSSKYGQYLTAQEVDAYLSPSNESTSAVNAWLSENGLQAAALSSAGDWLSVQIPVSTANDLLDADFSVFTHPATGKQTVRTLSYSIPTSLASHLSLVHPTVSFPNAYGYTPIMNFSSSGLTPGISSGPCNVVSITPACLQWLYNIPATPAKSDGNKLAVTGYVQEWPQYSDLAAFLTEYRPDINPATTWTLVTIDNGSDIQGQYDAGLEANLDIQYTIGLATDVPTTFISVGNNSDPTDDEFADTLLYTALYMVALPFPPQVMTTSYGDNEPYISEALAVALCTLHAALGARGVSVLFASGDGGVSGLHYNECTTFIPTFPSGCPYLTSVGGTENIPETAVSFSSGGFSNYFTRPSYQEAAVTEYLTEYLGSQNAGLYNPNGRGFPDVAAYAVAFDIIYDGYDVGVAGTSCASPTFASVVSLLNDELLAAGRPVLGFLNPWLYSVAAPALALNDIVDGNNYACSDGTTGFNATVGWDPVTGLGTPDYAKLRTVLGL</sequence>
<accession>S8G2W6</accession>
<feature type="active site" description="Charge relay system" evidence="15">
    <location>
        <position position="485"/>
    </location>
</feature>
<evidence type="ECO:0000313" key="19">
    <source>
        <dbReference type="Proteomes" id="UP000015241"/>
    </source>
</evidence>
<evidence type="ECO:0000256" key="10">
    <source>
        <dbReference type="ARBA" id="ARBA00022825"/>
    </source>
</evidence>
<keyword evidence="8 16" id="KW-0732">Signal</keyword>
<proteinExistence type="predicted"/>
<dbReference type="GO" id="GO:0008240">
    <property type="term" value="F:tripeptidyl-peptidase activity"/>
    <property type="evidence" value="ECO:0007669"/>
    <property type="project" value="UniProtKB-EC"/>
</dbReference>
<evidence type="ECO:0000256" key="11">
    <source>
        <dbReference type="ARBA" id="ARBA00022837"/>
    </source>
</evidence>
<comment type="cofactor">
    <cofactor evidence="15">
        <name>Ca(2+)</name>
        <dbReference type="ChEBI" id="CHEBI:29108"/>
    </cofactor>
    <text evidence="15">Binds 1 Ca(2+) ion per subunit.</text>
</comment>
<feature type="chain" id="PRO_5004551607" description="tripeptidyl-peptidase II" evidence="16">
    <location>
        <begin position="20"/>
        <end position="571"/>
    </location>
</feature>